<keyword evidence="1" id="KW-0732">Signal</keyword>
<dbReference type="Gene3D" id="1.25.40.10">
    <property type="entry name" value="Tetratricopeptide repeat domain"/>
    <property type="match status" value="2"/>
</dbReference>
<reference evidence="3" key="1">
    <citation type="journal article" date="2015" name="BMC Genomics">
        <title>Genomic and transcriptomic analysis of the endophytic fungus Pestalotiopsis fici reveals its lifestyle and high potential for synthesis of natural products.</title>
        <authorList>
            <person name="Wang X."/>
            <person name="Zhang X."/>
            <person name="Liu L."/>
            <person name="Xiang M."/>
            <person name="Wang W."/>
            <person name="Sun X."/>
            <person name="Che Y."/>
            <person name="Guo L."/>
            <person name="Liu G."/>
            <person name="Guo L."/>
            <person name="Wang C."/>
            <person name="Yin W.B."/>
            <person name="Stadler M."/>
            <person name="Zhang X."/>
            <person name="Liu X."/>
        </authorList>
    </citation>
    <scope>NUCLEOTIDE SEQUENCE [LARGE SCALE GENOMIC DNA]</scope>
    <source>
        <strain evidence="3">W106-1 / CGMCC3.15140</strain>
    </source>
</reference>
<dbReference type="Proteomes" id="UP000030651">
    <property type="component" value="Unassembled WGS sequence"/>
</dbReference>
<feature type="chain" id="PRO_5004835203" description="MalT-like TPR region domain-containing protein" evidence="1">
    <location>
        <begin position="32"/>
        <end position="507"/>
    </location>
</feature>
<gene>
    <name evidence="2" type="ORF">PFICI_03991</name>
</gene>
<name>W3XL33_PESFW</name>
<dbReference type="KEGG" id="pfy:PFICI_03991"/>
<evidence type="ECO:0000313" key="2">
    <source>
        <dbReference type="EMBL" id="ETS85966.1"/>
    </source>
</evidence>
<organism evidence="2 3">
    <name type="scientific">Pestalotiopsis fici (strain W106-1 / CGMCC3.15140)</name>
    <dbReference type="NCBI Taxonomy" id="1229662"/>
    <lineage>
        <taxon>Eukaryota</taxon>
        <taxon>Fungi</taxon>
        <taxon>Dikarya</taxon>
        <taxon>Ascomycota</taxon>
        <taxon>Pezizomycotina</taxon>
        <taxon>Sordariomycetes</taxon>
        <taxon>Xylariomycetidae</taxon>
        <taxon>Amphisphaeriales</taxon>
        <taxon>Sporocadaceae</taxon>
        <taxon>Pestalotiopsis</taxon>
    </lineage>
</organism>
<dbReference type="GeneID" id="19269004"/>
<dbReference type="EMBL" id="KI912110">
    <property type="protein sequence ID" value="ETS85966.1"/>
    <property type="molecule type" value="Genomic_DNA"/>
</dbReference>
<dbReference type="InterPro" id="IPR011990">
    <property type="entry name" value="TPR-like_helical_dom_sf"/>
</dbReference>
<dbReference type="RefSeq" id="XP_007830763.1">
    <property type="nucleotide sequence ID" value="XM_007832572.1"/>
</dbReference>
<dbReference type="eggNOG" id="KOG1840">
    <property type="taxonomic scope" value="Eukaryota"/>
</dbReference>
<dbReference type="HOGENOM" id="CLU_537588_0_0_1"/>
<dbReference type="SUPFAM" id="SSF48452">
    <property type="entry name" value="TPR-like"/>
    <property type="match status" value="1"/>
</dbReference>
<proteinExistence type="predicted"/>
<evidence type="ECO:0008006" key="4">
    <source>
        <dbReference type="Google" id="ProtNLM"/>
    </source>
</evidence>
<protein>
    <recommendedName>
        <fullName evidence="4">MalT-like TPR region domain-containing protein</fullName>
    </recommendedName>
</protein>
<evidence type="ECO:0000256" key="1">
    <source>
        <dbReference type="SAM" id="SignalP"/>
    </source>
</evidence>
<evidence type="ECO:0000313" key="3">
    <source>
        <dbReference type="Proteomes" id="UP000030651"/>
    </source>
</evidence>
<accession>W3XL33</accession>
<sequence length="507" mass="57533">MKKRLGPGHLKTLECASLNALLLALNSQTRAAETACIATHEAMTTELGPEHPYTLEAMGHLVQIYQMQSRFLEAVDTANSLAKIVSSAPTETRPQILHSRCIRAESELKMGNYATAELELGDVTKVAQASFKDNRLENLHYQSTLALAYNHCAKNEQAEDLAGRVLRKQLKIYTTRHGHGERGFNEEKVAEEDMTSQIAMIINIASLEPLHSIIEKLIDQGFILTLRPPVLETLWVIALILQQKEDPASLELAIRLLQALWDRFVQGGQVESQDALRVRYDLALAIRRKAEAETSHENGDKRLGESAEHLRNVYRSRSQVLGHENPETLSARLELIITNCTLGRWEEMLSLAEVSEREKLEKSPEQVDFFSSSSLDQKSWTLVQSESRKIADLHEAKLGENHPETLKSLLWVLAVQALLGDIATATKTSEKILRRLKMVRTQRLVESIHLERKLALVVVVFDRHWADIILRGTRETIQEKRDFMPETWQMLDKMINGELSRLEHMSR</sequence>
<keyword evidence="3" id="KW-1185">Reference proteome</keyword>
<dbReference type="OMA" id="CIATHEA"/>
<dbReference type="AlphaFoldDB" id="W3XL33"/>
<dbReference type="InParanoid" id="W3XL33"/>
<dbReference type="OrthoDB" id="5986190at2759"/>
<feature type="signal peptide" evidence="1">
    <location>
        <begin position="1"/>
        <end position="31"/>
    </location>
</feature>